<dbReference type="InterPro" id="IPR036412">
    <property type="entry name" value="HAD-like_sf"/>
</dbReference>
<dbReference type="Proteomes" id="UP000717364">
    <property type="component" value="Unassembled WGS sequence"/>
</dbReference>
<dbReference type="Gene3D" id="1.10.150.240">
    <property type="entry name" value="Putative phosphatase, domain 2"/>
    <property type="match status" value="1"/>
</dbReference>
<dbReference type="SFLD" id="SFLDS00003">
    <property type="entry name" value="Haloacid_Dehalogenase"/>
    <property type="match status" value="1"/>
</dbReference>
<reference evidence="1" key="1">
    <citation type="submission" date="2020-11" db="EMBL/GenBank/DDBJ databases">
        <authorList>
            <person name="Konstantinou D."/>
            <person name="Gkelis S."/>
            <person name="Popin R."/>
            <person name="Fewer D."/>
            <person name="Sivonen K."/>
        </authorList>
    </citation>
    <scope>NUCLEOTIDE SEQUENCE</scope>
    <source>
        <strain evidence="1">TAU-MAC 1115</strain>
    </source>
</reference>
<dbReference type="InterPro" id="IPR023198">
    <property type="entry name" value="PGP-like_dom2"/>
</dbReference>
<dbReference type="PANTHER" id="PTHR43434:SF13">
    <property type="entry name" value="PHOSPHOGLYCOLATE PHOSPHATASE"/>
    <property type="match status" value="1"/>
</dbReference>
<dbReference type="PANTHER" id="PTHR43434">
    <property type="entry name" value="PHOSPHOGLYCOLATE PHOSPHATASE"/>
    <property type="match status" value="1"/>
</dbReference>
<dbReference type="GO" id="GO:0008967">
    <property type="term" value="F:phosphoglycolate phosphatase activity"/>
    <property type="evidence" value="ECO:0007669"/>
    <property type="project" value="TreeGrafter"/>
</dbReference>
<organism evidence="1 2">
    <name type="scientific">Leptothoe spongobia TAU-MAC 1115</name>
    <dbReference type="NCBI Taxonomy" id="1967444"/>
    <lineage>
        <taxon>Bacteria</taxon>
        <taxon>Bacillati</taxon>
        <taxon>Cyanobacteriota</taxon>
        <taxon>Cyanophyceae</taxon>
        <taxon>Nodosilineales</taxon>
        <taxon>Cymatolegaceae</taxon>
        <taxon>Leptothoe</taxon>
        <taxon>Leptothoe spongobia</taxon>
    </lineage>
</organism>
<dbReference type="SUPFAM" id="SSF56784">
    <property type="entry name" value="HAD-like"/>
    <property type="match status" value="1"/>
</dbReference>
<accession>A0A947DG59</accession>
<dbReference type="InterPro" id="IPR041492">
    <property type="entry name" value="HAD_2"/>
</dbReference>
<keyword evidence="2" id="KW-1185">Reference proteome</keyword>
<gene>
    <name evidence="1" type="ORF">IXB50_11470</name>
</gene>
<dbReference type="EMBL" id="JADOES010000019">
    <property type="protein sequence ID" value="MBT9316039.1"/>
    <property type="molecule type" value="Genomic_DNA"/>
</dbReference>
<dbReference type="AlphaFoldDB" id="A0A947DG59"/>
<dbReference type="GO" id="GO:0005829">
    <property type="term" value="C:cytosol"/>
    <property type="evidence" value="ECO:0007669"/>
    <property type="project" value="TreeGrafter"/>
</dbReference>
<dbReference type="InterPro" id="IPR050155">
    <property type="entry name" value="HAD-like_hydrolase_sf"/>
</dbReference>
<dbReference type="InterPro" id="IPR023214">
    <property type="entry name" value="HAD_sf"/>
</dbReference>
<dbReference type="SFLD" id="SFLDG01129">
    <property type="entry name" value="C1.5:_HAD__Beta-PGM__Phosphata"/>
    <property type="match status" value="1"/>
</dbReference>
<keyword evidence="1" id="KW-0378">Hydrolase</keyword>
<dbReference type="Pfam" id="PF13419">
    <property type="entry name" value="HAD_2"/>
    <property type="match status" value="1"/>
</dbReference>
<evidence type="ECO:0000313" key="2">
    <source>
        <dbReference type="Proteomes" id="UP000717364"/>
    </source>
</evidence>
<reference evidence="1" key="2">
    <citation type="journal article" date="2021" name="Mar. Drugs">
        <title>Genome Reduction and Secondary Metabolism of the Marine Sponge-Associated Cyanobacterium Leptothoe.</title>
        <authorList>
            <person name="Konstantinou D."/>
            <person name="Popin R.V."/>
            <person name="Fewer D.P."/>
            <person name="Sivonen K."/>
            <person name="Gkelis S."/>
        </authorList>
    </citation>
    <scope>NUCLEOTIDE SEQUENCE</scope>
    <source>
        <strain evidence="1">TAU-MAC 1115</strain>
    </source>
</reference>
<dbReference type="RefSeq" id="WP_215609097.1">
    <property type="nucleotide sequence ID" value="NZ_JADOES010000019.1"/>
</dbReference>
<proteinExistence type="predicted"/>
<evidence type="ECO:0000313" key="1">
    <source>
        <dbReference type="EMBL" id="MBT9316039.1"/>
    </source>
</evidence>
<sequence>MAVLIFDFDGTIADTLDTIVTITNHLAAHYGYPQTTPERLKHLRTLSTGELLAQSHVPLFQVPFLMRRVRRELRHDVDTIQTFQNLGDVLLTLAKDGHTIMIASSNAPSTINAFLKRHDLGHVFSEVYGNIGLLGKARSLRRIMRRHRLIPEEILYVGDETRDIEAARCQGLAVAAVSWGFSDRTALEAQGPTFLVDTPEDLYQVVGEFHRSQQRRSVFIGSRRHERAETPSYVPHAAD</sequence>
<protein>
    <submittedName>
        <fullName evidence="1">HAD hydrolase-like protein</fullName>
    </submittedName>
</protein>
<name>A0A947DG59_9CYAN</name>
<comment type="caution">
    <text evidence="1">The sequence shown here is derived from an EMBL/GenBank/DDBJ whole genome shotgun (WGS) entry which is preliminary data.</text>
</comment>
<dbReference type="Gene3D" id="3.40.50.1000">
    <property type="entry name" value="HAD superfamily/HAD-like"/>
    <property type="match status" value="1"/>
</dbReference>
<dbReference type="GO" id="GO:0006281">
    <property type="term" value="P:DNA repair"/>
    <property type="evidence" value="ECO:0007669"/>
    <property type="project" value="TreeGrafter"/>
</dbReference>